<evidence type="ECO:0000313" key="1">
    <source>
        <dbReference type="EMBL" id="AIT09887.1"/>
    </source>
</evidence>
<name>A0A097EQP5_9GAMM</name>
<evidence type="ECO:0008006" key="3">
    <source>
        <dbReference type="Google" id="ProtNLM"/>
    </source>
</evidence>
<gene>
    <name evidence="1" type="ORF">LO80_07840</name>
</gene>
<dbReference type="Proteomes" id="UP000029672">
    <property type="component" value="Chromosome"/>
</dbReference>
<sequence length="107" mass="11632">MKRLIRKSQGVSLTETLISMTILLFASFASFSLLTSNAAKTNLIEQKVNLANQLDERVNEYLISNNFNDGSSGNTSFSQQSIEGTGLSEYSAIDSVSGLNVSQKAFE</sequence>
<evidence type="ECO:0000313" key="2">
    <source>
        <dbReference type="Proteomes" id="UP000029672"/>
    </source>
</evidence>
<dbReference type="EMBL" id="CP009574">
    <property type="protein sequence ID" value="AIT09887.1"/>
    <property type="molecule type" value="Genomic_DNA"/>
</dbReference>
<reference evidence="1 2" key="1">
    <citation type="submission" date="2014-10" db="EMBL/GenBank/DDBJ databases">
        <title>Whole genome sequence of Francisella endociliophora strain FSC1006, isolated from a laboratory culture of the marine ciliate Euplotes raikovi.</title>
        <authorList>
            <person name="Granberg M."/>
            <person name="Backman S."/>
            <person name="Lundmark E."/>
            <person name="Nilsson E."/>
            <person name="Karlsson E."/>
            <person name="Thelaus J."/>
            <person name="Ohrman C."/>
            <person name="Larkeryd A."/>
            <person name="Stenberg P."/>
        </authorList>
    </citation>
    <scope>NUCLEOTIDE SEQUENCE [LARGE SCALE GENOMIC DNA]</scope>
    <source>
        <strain evidence="1 2">FSC1006</strain>
    </source>
</reference>
<organism evidence="1 2">
    <name type="scientific">Candidatus Francisella endociliophora</name>
    <dbReference type="NCBI Taxonomy" id="653937"/>
    <lineage>
        <taxon>Bacteria</taxon>
        <taxon>Pseudomonadati</taxon>
        <taxon>Pseudomonadota</taxon>
        <taxon>Gammaproteobacteria</taxon>
        <taxon>Thiotrichales</taxon>
        <taxon>Francisellaceae</taxon>
        <taxon>Francisella</taxon>
    </lineage>
</organism>
<accession>A0A097EQP5</accession>
<dbReference type="HOGENOM" id="CLU_170974_0_0_6"/>
<keyword evidence="2" id="KW-1185">Reference proteome</keyword>
<dbReference type="RefSeq" id="WP_040010214.1">
    <property type="nucleotide sequence ID" value="NZ_CP009574.1"/>
</dbReference>
<dbReference type="STRING" id="1547445.LO80_07840"/>
<proteinExistence type="predicted"/>
<dbReference type="AlphaFoldDB" id="A0A097EQP5"/>
<dbReference type="KEGG" id="frf:LO80_07840"/>
<protein>
    <recommendedName>
        <fullName evidence="3">Type II secretion system protein</fullName>
    </recommendedName>
</protein>